<dbReference type="InterPro" id="IPR051598">
    <property type="entry name" value="TSUP/Inactive_protease-like"/>
</dbReference>
<dbReference type="Proteomes" id="UP000436181">
    <property type="component" value="Unassembled WGS sequence"/>
</dbReference>
<proteinExistence type="inferred from homology"/>
<dbReference type="EMBL" id="WBZJ01000003">
    <property type="protein sequence ID" value="KAB3519884.1"/>
    <property type="molecule type" value="Genomic_DNA"/>
</dbReference>
<keyword evidence="4 6" id="KW-1133">Transmembrane helix</keyword>
<dbReference type="PANTHER" id="PTHR43701">
    <property type="entry name" value="MEMBRANE TRANSPORTER PROTEIN MJ0441-RELATED"/>
    <property type="match status" value="1"/>
</dbReference>
<dbReference type="RefSeq" id="WP_151844650.1">
    <property type="nucleotide sequence ID" value="NZ_WBZJ01000003.1"/>
</dbReference>
<evidence type="ECO:0000313" key="8">
    <source>
        <dbReference type="EMBL" id="KAB3519884.1"/>
    </source>
</evidence>
<evidence type="ECO:0000256" key="2">
    <source>
        <dbReference type="ARBA" id="ARBA00009142"/>
    </source>
</evidence>
<evidence type="ECO:0000313" key="9">
    <source>
        <dbReference type="Proteomes" id="UP000436181"/>
    </source>
</evidence>
<evidence type="ECO:0000256" key="1">
    <source>
        <dbReference type="ARBA" id="ARBA00004141"/>
    </source>
</evidence>
<keyword evidence="3 6" id="KW-0812">Transmembrane</keyword>
<dbReference type="Pfam" id="PF01925">
    <property type="entry name" value="TauE"/>
    <property type="match status" value="1"/>
</dbReference>
<feature type="region of interest" description="Disordered" evidence="7">
    <location>
        <begin position="292"/>
        <end position="333"/>
    </location>
</feature>
<organism evidence="8 9">
    <name type="scientific">Corynebacterium zhongnanshanii</name>
    <dbReference type="NCBI Taxonomy" id="2768834"/>
    <lineage>
        <taxon>Bacteria</taxon>
        <taxon>Bacillati</taxon>
        <taxon>Actinomycetota</taxon>
        <taxon>Actinomycetes</taxon>
        <taxon>Mycobacteriales</taxon>
        <taxon>Corynebacteriaceae</taxon>
        <taxon>Corynebacterium</taxon>
    </lineage>
</organism>
<keyword evidence="6" id="KW-1003">Cell membrane</keyword>
<comment type="caution">
    <text evidence="8">The sequence shown here is derived from an EMBL/GenBank/DDBJ whole genome shotgun (WGS) entry which is preliminary data.</text>
</comment>
<reference evidence="8 9" key="1">
    <citation type="submission" date="2019-10" db="EMBL/GenBank/DDBJ databases">
        <title>Corynebacterium sp novel species isolated from the respiratory tract of Marmot.</title>
        <authorList>
            <person name="Zhang G."/>
        </authorList>
    </citation>
    <scope>NUCLEOTIDE SEQUENCE [LARGE SCALE GENOMIC DNA]</scope>
    <source>
        <strain evidence="8 9">336</strain>
    </source>
</reference>
<keyword evidence="9" id="KW-1185">Reference proteome</keyword>
<feature type="transmembrane region" description="Helical" evidence="6">
    <location>
        <begin position="178"/>
        <end position="200"/>
    </location>
</feature>
<comment type="similarity">
    <text evidence="2 6">Belongs to the 4-toluene sulfonate uptake permease (TSUP) (TC 2.A.102) family.</text>
</comment>
<feature type="compositionally biased region" description="Low complexity" evidence="7">
    <location>
        <begin position="314"/>
        <end position="333"/>
    </location>
</feature>
<protein>
    <recommendedName>
        <fullName evidence="6">Probable membrane transporter protein</fullName>
    </recommendedName>
</protein>
<feature type="transmembrane region" description="Helical" evidence="6">
    <location>
        <begin position="254"/>
        <end position="278"/>
    </location>
</feature>
<evidence type="ECO:0000256" key="7">
    <source>
        <dbReference type="SAM" id="MobiDB-lite"/>
    </source>
</evidence>
<comment type="subcellular location">
    <subcellularLocation>
        <location evidence="6">Cell membrane</location>
        <topology evidence="6">Multi-pass membrane protein</topology>
    </subcellularLocation>
    <subcellularLocation>
        <location evidence="1">Membrane</location>
        <topology evidence="1">Multi-pass membrane protein</topology>
    </subcellularLocation>
</comment>
<name>A0ABQ6VCC9_9CORY</name>
<evidence type="ECO:0000256" key="6">
    <source>
        <dbReference type="RuleBase" id="RU363041"/>
    </source>
</evidence>
<dbReference type="InterPro" id="IPR002781">
    <property type="entry name" value="TM_pro_TauE-like"/>
</dbReference>
<dbReference type="PANTHER" id="PTHR43701:SF12">
    <property type="entry name" value="MEMBRANE TRANSPORTER PROTEIN YTNM-RELATED"/>
    <property type="match status" value="1"/>
</dbReference>
<accession>A0ABQ6VCC9</accession>
<feature type="transmembrane region" description="Helical" evidence="6">
    <location>
        <begin position="101"/>
        <end position="118"/>
    </location>
</feature>
<feature type="compositionally biased region" description="Gly residues" evidence="7">
    <location>
        <begin position="301"/>
        <end position="313"/>
    </location>
</feature>
<sequence length="333" mass="33848">MKILIFALVGVVAQLIDGALGMAFGVTSTTLLILSGVTPAHASASVHIAEIGTTFFSGLSHWRLKNVHWPTVLSLGVPGAIGAFCGAYLLSNLSTESAEPVVSTLLVLLGAYVLVRFVSLPWKGGIETKPMSPTKRARTGLGVLGLLGGMLDATGGGGWGPVTTSTLMSVGKSEPRRIIGTVNTAEFLVTAAAVAGFIFGMGDELTQNWRPVLGLLIGGAIAAPIAAWVVTVVKPRTLGMVVGTLLIVLNGIRLVNYFGVAGVVVLVAVGLAVLFALVRLRTSSLLEGSLNDDADSEATGGAAGDGKAAGQGQGSRAATSASTEERSATSSEV</sequence>
<evidence type="ECO:0000256" key="3">
    <source>
        <dbReference type="ARBA" id="ARBA00022692"/>
    </source>
</evidence>
<evidence type="ECO:0000256" key="5">
    <source>
        <dbReference type="ARBA" id="ARBA00023136"/>
    </source>
</evidence>
<evidence type="ECO:0000256" key="4">
    <source>
        <dbReference type="ARBA" id="ARBA00022989"/>
    </source>
</evidence>
<feature type="transmembrane region" description="Helical" evidence="6">
    <location>
        <begin position="39"/>
        <end position="59"/>
    </location>
</feature>
<gene>
    <name evidence="8" type="ORF">F8377_08225</name>
</gene>
<feature type="transmembrane region" description="Helical" evidence="6">
    <location>
        <begin position="212"/>
        <end position="234"/>
    </location>
</feature>
<feature type="transmembrane region" description="Helical" evidence="6">
    <location>
        <begin position="71"/>
        <end position="89"/>
    </location>
</feature>
<keyword evidence="5 6" id="KW-0472">Membrane</keyword>
<feature type="transmembrane region" description="Helical" evidence="6">
    <location>
        <begin position="139"/>
        <end position="158"/>
    </location>
</feature>